<keyword evidence="2" id="KW-1185">Reference proteome</keyword>
<proteinExistence type="predicted"/>
<organism evidence="1 2">
    <name type="scientific">Eucalyptus globulus</name>
    <name type="common">Tasmanian blue gum</name>
    <dbReference type="NCBI Taxonomy" id="34317"/>
    <lineage>
        <taxon>Eukaryota</taxon>
        <taxon>Viridiplantae</taxon>
        <taxon>Streptophyta</taxon>
        <taxon>Embryophyta</taxon>
        <taxon>Tracheophyta</taxon>
        <taxon>Spermatophyta</taxon>
        <taxon>Magnoliopsida</taxon>
        <taxon>eudicotyledons</taxon>
        <taxon>Gunneridae</taxon>
        <taxon>Pentapetalae</taxon>
        <taxon>rosids</taxon>
        <taxon>malvids</taxon>
        <taxon>Myrtales</taxon>
        <taxon>Myrtaceae</taxon>
        <taxon>Myrtoideae</taxon>
        <taxon>Eucalypteae</taxon>
        <taxon>Eucalyptus</taxon>
    </lineage>
</organism>
<evidence type="ECO:0000313" key="2">
    <source>
        <dbReference type="Proteomes" id="UP001634007"/>
    </source>
</evidence>
<sequence length="112" mass="12444">MGPSPHGKRRGSGVRELFDLDPWRIVEGSEGERRGPTWWGNSGGDDDANLAFALTFSPSGHGHHSSDDLNKGTWQFATEILETNGDRKYRRLPPFKMKGLEWFNAGSMQGIA</sequence>
<dbReference type="EMBL" id="JBJKBG010000001">
    <property type="protein sequence ID" value="KAL3755516.1"/>
    <property type="molecule type" value="Genomic_DNA"/>
</dbReference>
<protein>
    <submittedName>
        <fullName evidence="1">Uncharacterized protein</fullName>
    </submittedName>
</protein>
<comment type="caution">
    <text evidence="1">The sequence shown here is derived from an EMBL/GenBank/DDBJ whole genome shotgun (WGS) entry which is preliminary data.</text>
</comment>
<reference evidence="1 2" key="1">
    <citation type="submission" date="2024-11" db="EMBL/GenBank/DDBJ databases">
        <title>Chromosome-level genome assembly of Eucalyptus globulus Labill. provides insights into its genome evolution.</title>
        <authorList>
            <person name="Li X."/>
        </authorList>
    </citation>
    <scope>NUCLEOTIDE SEQUENCE [LARGE SCALE GENOMIC DNA]</scope>
    <source>
        <strain evidence="1">CL2024</strain>
        <tissue evidence="1">Fresh tender leaves</tissue>
    </source>
</reference>
<gene>
    <name evidence="1" type="ORF">ACJRO7_002552</name>
</gene>
<evidence type="ECO:0000313" key="1">
    <source>
        <dbReference type="EMBL" id="KAL3755516.1"/>
    </source>
</evidence>
<dbReference type="Proteomes" id="UP001634007">
    <property type="component" value="Unassembled WGS sequence"/>
</dbReference>
<name>A0ABD3LYJ0_EUCGL</name>
<dbReference type="AlphaFoldDB" id="A0ABD3LYJ0"/>
<accession>A0ABD3LYJ0</accession>